<evidence type="ECO:0000256" key="1">
    <source>
        <dbReference type="ARBA" id="ARBA00022574"/>
    </source>
</evidence>
<keyword evidence="2" id="KW-0677">Repeat</keyword>
<dbReference type="Pfam" id="PF00400">
    <property type="entry name" value="WD40"/>
    <property type="match status" value="3"/>
</dbReference>
<dbReference type="InterPro" id="IPR015943">
    <property type="entry name" value="WD40/YVTN_repeat-like_dom_sf"/>
</dbReference>
<dbReference type="PROSITE" id="PS50294">
    <property type="entry name" value="WD_REPEATS_REGION"/>
    <property type="match status" value="2"/>
</dbReference>
<sequence length="397" mass="44017">MLSSWLIWTFLAHNREVKKVAFVKDDAAQRYLLITCSHDSVKVWTLSPGADDTVSLSEENEIKGWRNGVQDFDVTADGKIAAIVSVDSTLHQITLPADDHSVASREVFDTGFMEIWFLCIVPNQSEYISTRYSGSLIALDMTGKVTKTAPFNGVKQISALACVCIVHISPDGKSVAVANNEGIVTIVDSANLASKFYFEAHALKVRAINFSPDSKHVLTGSDDKTVKLYEILGSKAQHVSTFCGHRNYITAVQFDRSYDGQRFASCSNDSSVIIWNAQSTQPLYMFQNLHEGVVTSVSFSFDNQFLASVGEDRTICISRVDDGTRQVVGKDSELTQDNEPQAQEYSNNIYDSEEIHGYSATLFDSHYSTGPQEEEEDELLVRARRDLEAASDDEKIS</sequence>
<dbReference type="OrthoDB" id="17410at2759"/>
<feature type="repeat" description="WD" evidence="3">
    <location>
        <begin position="198"/>
        <end position="239"/>
    </location>
</feature>
<dbReference type="PANTHER" id="PTHR44090">
    <property type="entry name" value="WD REPEAT-CONTAINING PROTEIN 61"/>
    <property type="match status" value="1"/>
</dbReference>
<dbReference type="InterPro" id="IPR051510">
    <property type="entry name" value="SKI8"/>
</dbReference>
<dbReference type="InterPro" id="IPR036322">
    <property type="entry name" value="WD40_repeat_dom_sf"/>
</dbReference>
<protein>
    <submittedName>
        <fullName evidence="4">Uncharacterized protein</fullName>
    </submittedName>
</protein>
<dbReference type="SMART" id="SM00320">
    <property type="entry name" value="WD40"/>
    <property type="match status" value="6"/>
</dbReference>
<evidence type="ECO:0000256" key="2">
    <source>
        <dbReference type="ARBA" id="ARBA00022737"/>
    </source>
</evidence>
<gene>
    <name evidence="4" type="ORF">EVEC_LOCUS1966</name>
</gene>
<dbReference type="PANTHER" id="PTHR44090:SF1">
    <property type="entry name" value="SUPERKILLER COMPLEX PROTEIN 8"/>
    <property type="match status" value="1"/>
</dbReference>
<dbReference type="SUPFAM" id="SSF50978">
    <property type="entry name" value="WD40 repeat-like"/>
    <property type="match status" value="1"/>
</dbReference>
<feature type="repeat" description="WD" evidence="3">
    <location>
        <begin position="242"/>
        <end position="285"/>
    </location>
</feature>
<reference evidence="4 5" key="1">
    <citation type="submission" date="2018-10" db="EMBL/GenBank/DDBJ databases">
        <authorList>
            <consortium name="Pathogen Informatics"/>
        </authorList>
    </citation>
    <scope>NUCLEOTIDE SEQUENCE [LARGE SCALE GENOMIC DNA]</scope>
</reference>
<evidence type="ECO:0000313" key="5">
    <source>
        <dbReference type="Proteomes" id="UP000274131"/>
    </source>
</evidence>
<dbReference type="Gene3D" id="2.130.10.10">
    <property type="entry name" value="YVTN repeat-like/Quinoprotein amine dehydrogenase"/>
    <property type="match status" value="2"/>
</dbReference>
<dbReference type="STRING" id="51028.A0A3P6H3Z1"/>
<dbReference type="InterPro" id="IPR001680">
    <property type="entry name" value="WD40_rpt"/>
</dbReference>
<keyword evidence="5" id="KW-1185">Reference proteome</keyword>
<evidence type="ECO:0000313" key="4">
    <source>
        <dbReference type="EMBL" id="VDD86823.1"/>
    </source>
</evidence>
<dbReference type="AlphaFoldDB" id="A0A3P6H3Z1"/>
<accession>A0A3P6H3Z1</accession>
<proteinExistence type="predicted"/>
<evidence type="ECO:0000256" key="3">
    <source>
        <dbReference type="PROSITE-ProRule" id="PRU00221"/>
    </source>
</evidence>
<keyword evidence="1 3" id="KW-0853">WD repeat</keyword>
<dbReference type="Proteomes" id="UP000274131">
    <property type="component" value="Unassembled WGS sequence"/>
</dbReference>
<dbReference type="PROSITE" id="PS50082">
    <property type="entry name" value="WD_REPEATS_2"/>
    <property type="match status" value="2"/>
</dbReference>
<dbReference type="GO" id="GO:0016593">
    <property type="term" value="C:Cdc73/Paf1 complex"/>
    <property type="evidence" value="ECO:0007669"/>
    <property type="project" value="TreeGrafter"/>
</dbReference>
<name>A0A3P6H3Z1_ENTVE</name>
<organism evidence="4 5">
    <name type="scientific">Enterobius vermicularis</name>
    <name type="common">Human pinworm</name>
    <dbReference type="NCBI Taxonomy" id="51028"/>
    <lineage>
        <taxon>Eukaryota</taxon>
        <taxon>Metazoa</taxon>
        <taxon>Ecdysozoa</taxon>
        <taxon>Nematoda</taxon>
        <taxon>Chromadorea</taxon>
        <taxon>Rhabditida</taxon>
        <taxon>Spirurina</taxon>
        <taxon>Oxyuridomorpha</taxon>
        <taxon>Oxyuroidea</taxon>
        <taxon>Oxyuridae</taxon>
        <taxon>Enterobius</taxon>
    </lineage>
</organism>
<dbReference type="EMBL" id="UXUI01007295">
    <property type="protein sequence ID" value="VDD86823.1"/>
    <property type="molecule type" value="Genomic_DNA"/>
</dbReference>